<name>A0A812G079_9DINO</name>
<dbReference type="PANTHER" id="PTHR43157">
    <property type="entry name" value="PHOSPHATIDYLINOSITOL-GLYCAN BIOSYNTHESIS CLASS F PROTEIN-RELATED"/>
    <property type="match status" value="1"/>
</dbReference>
<dbReference type="PANTHER" id="PTHR43157:SF31">
    <property type="entry name" value="PHOSPHATIDYLINOSITOL-GLYCAN BIOSYNTHESIS CLASS F PROTEIN"/>
    <property type="match status" value="1"/>
</dbReference>
<dbReference type="OrthoDB" id="10265294at2759"/>
<dbReference type="InterPro" id="IPR036291">
    <property type="entry name" value="NAD(P)-bd_dom_sf"/>
</dbReference>
<dbReference type="Pfam" id="PF00106">
    <property type="entry name" value="adh_short"/>
    <property type="match status" value="1"/>
</dbReference>
<keyword evidence="1" id="KW-0560">Oxidoreductase</keyword>
<dbReference type="AlphaFoldDB" id="A0A812G079"/>
<gene>
    <name evidence="2" type="ORF">SNAT2548_LOCUS30</name>
</gene>
<dbReference type="EMBL" id="CAJNDS010000001">
    <property type="protein sequence ID" value="CAE6909257.1"/>
    <property type="molecule type" value="Genomic_DNA"/>
</dbReference>
<dbReference type="GO" id="GO:0016491">
    <property type="term" value="F:oxidoreductase activity"/>
    <property type="evidence" value="ECO:0007669"/>
    <property type="project" value="UniProtKB-KW"/>
</dbReference>
<dbReference type="Gene3D" id="3.40.50.720">
    <property type="entry name" value="NAD(P)-binding Rossmann-like Domain"/>
    <property type="match status" value="1"/>
</dbReference>
<evidence type="ECO:0008006" key="4">
    <source>
        <dbReference type="Google" id="ProtNLM"/>
    </source>
</evidence>
<protein>
    <recommendedName>
        <fullName evidence="4">Protochlorophyllide reductase</fullName>
    </recommendedName>
</protein>
<evidence type="ECO:0000313" key="3">
    <source>
        <dbReference type="Proteomes" id="UP000604046"/>
    </source>
</evidence>
<comment type="caution">
    <text evidence="2">The sequence shown here is derived from an EMBL/GenBank/DDBJ whole genome shotgun (WGS) entry which is preliminary data.</text>
</comment>
<dbReference type="Proteomes" id="UP000604046">
    <property type="component" value="Unassembled WGS sequence"/>
</dbReference>
<dbReference type="SUPFAM" id="SSF51735">
    <property type="entry name" value="NAD(P)-binding Rossmann-fold domains"/>
    <property type="match status" value="1"/>
</dbReference>
<evidence type="ECO:0000313" key="2">
    <source>
        <dbReference type="EMBL" id="CAE6909257.1"/>
    </source>
</evidence>
<proteinExistence type="predicted"/>
<dbReference type="InterPro" id="IPR002347">
    <property type="entry name" value="SDR_fam"/>
</dbReference>
<sequence>MPISSTPPASKWFPAFRQELPKVDGKVFVITGTTTGTGFVAAQTIAELGGEVLLLNRTSERVTRAMEKLKEAVPNGKFVSIECDLQDFASVRKAASEIKSKYSKLYCLANNAGIAASVDKATKDGYDTQMQTNHLSHFLLTAELFPLLEAQAKETGDARIVNHSSMGRLHTEHKGLEEKYFGKNGGNLGGNSITLMGGGCFFRYFQSKLANSVFTYALHEKLKARGSKVRAVCAHPGGSDTHLDQNMVQLSCWEDMILKFVMKFLIQSPEDGTMGLLLCMASPDAQSGVLYGPKDSGIYGPAVPNPTEAYETDASAQEMLWRTSEEATGIKFTL</sequence>
<keyword evidence="3" id="KW-1185">Reference proteome</keyword>
<organism evidence="2 3">
    <name type="scientific">Symbiodinium natans</name>
    <dbReference type="NCBI Taxonomy" id="878477"/>
    <lineage>
        <taxon>Eukaryota</taxon>
        <taxon>Sar</taxon>
        <taxon>Alveolata</taxon>
        <taxon>Dinophyceae</taxon>
        <taxon>Suessiales</taxon>
        <taxon>Symbiodiniaceae</taxon>
        <taxon>Symbiodinium</taxon>
    </lineage>
</organism>
<dbReference type="PRINTS" id="PR00081">
    <property type="entry name" value="GDHRDH"/>
</dbReference>
<evidence type="ECO:0000256" key="1">
    <source>
        <dbReference type="ARBA" id="ARBA00023002"/>
    </source>
</evidence>
<reference evidence="2" key="1">
    <citation type="submission" date="2021-02" db="EMBL/GenBank/DDBJ databases">
        <authorList>
            <person name="Dougan E. K."/>
            <person name="Rhodes N."/>
            <person name="Thang M."/>
            <person name="Chan C."/>
        </authorList>
    </citation>
    <scope>NUCLEOTIDE SEQUENCE</scope>
</reference>
<accession>A0A812G079</accession>